<evidence type="ECO:0000313" key="3">
    <source>
        <dbReference type="Proteomes" id="UP000197783"/>
    </source>
</evidence>
<dbReference type="GO" id="GO:0016491">
    <property type="term" value="F:oxidoreductase activity"/>
    <property type="evidence" value="ECO:0007669"/>
    <property type="project" value="UniProtKB-KW"/>
</dbReference>
<dbReference type="PANTHER" id="PTHR42879">
    <property type="entry name" value="3-OXOACYL-(ACYL-CARRIER-PROTEIN) REDUCTASE"/>
    <property type="match status" value="1"/>
</dbReference>
<dbReference type="PANTHER" id="PTHR42879:SF6">
    <property type="entry name" value="NADPH-DEPENDENT REDUCTASE BACG"/>
    <property type="match status" value="1"/>
</dbReference>
<dbReference type="InterPro" id="IPR050259">
    <property type="entry name" value="SDR"/>
</dbReference>
<comment type="similarity">
    <text evidence="1">Belongs to the short-chain dehydrogenases/reductases (SDR) family.</text>
</comment>
<evidence type="ECO:0000256" key="1">
    <source>
        <dbReference type="ARBA" id="ARBA00006484"/>
    </source>
</evidence>
<organism evidence="2 3">
    <name type="scientific">Sphingomonas mucosissima</name>
    <dbReference type="NCBI Taxonomy" id="370959"/>
    <lineage>
        <taxon>Bacteria</taxon>
        <taxon>Pseudomonadati</taxon>
        <taxon>Pseudomonadota</taxon>
        <taxon>Alphaproteobacteria</taxon>
        <taxon>Sphingomonadales</taxon>
        <taxon>Sphingomonadaceae</taxon>
        <taxon>Sphingomonas</taxon>
    </lineage>
</organism>
<dbReference type="EMBL" id="NBBJ01000005">
    <property type="protein sequence ID" value="OWK28485.1"/>
    <property type="molecule type" value="Genomic_DNA"/>
</dbReference>
<dbReference type="PRINTS" id="PR00081">
    <property type="entry name" value="GDHRDH"/>
</dbReference>
<keyword evidence="2" id="KW-0560">Oxidoreductase</keyword>
<dbReference type="Pfam" id="PF13561">
    <property type="entry name" value="adh_short_C2"/>
    <property type="match status" value="1"/>
</dbReference>
<proteinExistence type="inferred from homology"/>
<dbReference type="Proteomes" id="UP000197783">
    <property type="component" value="Unassembled WGS sequence"/>
</dbReference>
<dbReference type="SUPFAM" id="SSF51735">
    <property type="entry name" value="NAD(P)-binding Rossmann-fold domains"/>
    <property type="match status" value="1"/>
</dbReference>
<dbReference type="InterPro" id="IPR002347">
    <property type="entry name" value="SDR_fam"/>
</dbReference>
<protein>
    <submittedName>
        <fullName evidence="2">Bacilysin biosynthesis oxidoreductase YwfH</fullName>
        <ecNumber evidence="2">1.-.-.-</ecNumber>
    </submittedName>
</protein>
<evidence type="ECO:0000313" key="2">
    <source>
        <dbReference type="EMBL" id="OWK28485.1"/>
    </source>
</evidence>
<dbReference type="OrthoDB" id="9793325at2"/>
<dbReference type="AlphaFoldDB" id="A0A245ZFG9"/>
<dbReference type="RefSeq" id="WP_088334449.1">
    <property type="nucleotide sequence ID" value="NZ_NBBJ01000005.1"/>
</dbReference>
<gene>
    <name evidence="2" type="primary">ywfH</name>
    <name evidence="2" type="ORF">SPMU_27460</name>
</gene>
<accession>A0A245ZFG9</accession>
<dbReference type="EC" id="1.-.-.-" evidence="2"/>
<reference evidence="2 3" key="1">
    <citation type="submission" date="2017-03" db="EMBL/GenBank/DDBJ databases">
        <title>Genome sequence of Sphingomonas mucosissima DSM 17494.</title>
        <authorList>
            <person name="Poehlein A."/>
            <person name="Wuebbeler J.H."/>
            <person name="Steinbuechel A."/>
            <person name="Daniel R."/>
        </authorList>
    </citation>
    <scope>NUCLEOTIDE SEQUENCE [LARGE SCALE GENOMIC DNA]</scope>
    <source>
        <strain evidence="2 3">DSM 17494</strain>
    </source>
</reference>
<dbReference type="InterPro" id="IPR036291">
    <property type="entry name" value="NAD(P)-bd_dom_sf"/>
</dbReference>
<keyword evidence="3" id="KW-1185">Reference proteome</keyword>
<name>A0A245ZFG9_9SPHN</name>
<sequence length="259" mass="26478">MDLGLAGKTAIICASSQGLGKACAEELARAGCRIVMNGRDAKALAEAAEAIRDETGVLVESVAGDIGDPGVQMSLVQTAGAPDILVNNNGGPPPRGFRALDSDAIHAGLDANMVTPIRMVQQIIDGMVQRKFGRIICITSGSVKSPVAGLDLSSGARLGLHGFLAGVAREVASANVTINFLMPGLFATRRLGGVMAFAAKAQSIDVETAEARGRERIPAKRFGDPAEFGAACAFLCSAQAGFITGQSLLIDGGAFPGVL</sequence>
<dbReference type="Gene3D" id="3.40.50.720">
    <property type="entry name" value="NAD(P)-binding Rossmann-like Domain"/>
    <property type="match status" value="1"/>
</dbReference>
<comment type="caution">
    <text evidence="2">The sequence shown here is derived from an EMBL/GenBank/DDBJ whole genome shotgun (WGS) entry which is preliminary data.</text>
</comment>